<evidence type="ECO:0000259" key="2">
    <source>
        <dbReference type="Pfam" id="PF18134"/>
    </source>
</evidence>
<feature type="non-terminal residue" evidence="3">
    <location>
        <position position="1"/>
    </location>
</feature>
<name>A0A6Y4KAF3_SALEN</name>
<gene>
    <name evidence="3" type="ORF">GBR92_22795</name>
</gene>
<comment type="caution">
    <text evidence="3">The sequence shown here is derived from an EMBL/GenBank/DDBJ whole genome shotgun (WGS) entry which is preliminary data.</text>
</comment>
<dbReference type="InterPro" id="IPR040511">
    <property type="entry name" value="AGS_C"/>
</dbReference>
<reference evidence="3" key="1">
    <citation type="journal article" date="2018" name="Genome Biol.">
        <title>SKESA: strategic k-mer extension for scrupulous assemblies.</title>
        <authorList>
            <person name="Souvorov A."/>
            <person name="Agarwala R."/>
            <person name="Lipman D.J."/>
        </authorList>
    </citation>
    <scope>NUCLEOTIDE SEQUENCE</scope>
    <source>
        <strain evidence="3">Salmonella enterica</strain>
    </source>
</reference>
<proteinExistence type="predicted"/>
<sequence length="54" mass="6107">AERRGNVRGEILDDEGGSERFETADFSGPHFVECYVIYGNQVVARDRIDVPIHN</sequence>
<protein>
    <submittedName>
        <fullName evidence="3">Nucleotidyltransferase</fullName>
    </submittedName>
</protein>
<reference evidence="3" key="2">
    <citation type="submission" date="2019-10" db="EMBL/GenBank/DDBJ databases">
        <authorList>
            <consortium name="NCBI Pathogen Detection Project"/>
        </authorList>
    </citation>
    <scope>NUCLEOTIDE SEQUENCE</scope>
    <source>
        <strain evidence="3">Salmonella enterica</strain>
    </source>
</reference>
<dbReference type="EMBL" id="DAAHDP010000136">
    <property type="protein sequence ID" value="HAB5704747.1"/>
    <property type="molecule type" value="Genomic_DNA"/>
</dbReference>
<evidence type="ECO:0000313" key="3">
    <source>
        <dbReference type="EMBL" id="HAB5704747.1"/>
    </source>
</evidence>
<accession>A0A6Y4KAF3</accession>
<organism evidence="3">
    <name type="scientific">Salmonella enteritidis</name>
    <dbReference type="NCBI Taxonomy" id="149539"/>
    <lineage>
        <taxon>Bacteria</taxon>
        <taxon>Pseudomonadati</taxon>
        <taxon>Pseudomonadota</taxon>
        <taxon>Gammaproteobacteria</taxon>
        <taxon>Enterobacterales</taxon>
        <taxon>Enterobacteriaceae</taxon>
        <taxon>Salmonella</taxon>
    </lineage>
</organism>
<keyword evidence="3" id="KW-0808">Transferase</keyword>
<dbReference type="GO" id="GO:0016740">
    <property type="term" value="F:transferase activity"/>
    <property type="evidence" value="ECO:0007669"/>
    <property type="project" value="UniProtKB-KW"/>
</dbReference>
<evidence type="ECO:0000256" key="1">
    <source>
        <dbReference type="SAM" id="MobiDB-lite"/>
    </source>
</evidence>
<feature type="domain" description="Adenylyl/Guanylyl and SMODS C-terminal sensor" evidence="2">
    <location>
        <begin position="1"/>
        <end position="52"/>
    </location>
</feature>
<dbReference type="AlphaFoldDB" id="A0A6Y4KAF3"/>
<feature type="region of interest" description="Disordered" evidence="1">
    <location>
        <begin position="1"/>
        <end position="20"/>
    </location>
</feature>
<dbReference type="Pfam" id="PF18134">
    <property type="entry name" value="AGS_C"/>
    <property type="match status" value="1"/>
</dbReference>